<dbReference type="EMBL" id="JARKIF010000010">
    <property type="protein sequence ID" value="KAJ7628463.1"/>
    <property type="molecule type" value="Genomic_DNA"/>
</dbReference>
<organism evidence="1 2">
    <name type="scientific">Roridomyces roridus</name>
    <dbReference type="NCBI Taxonomy" id="1738132"/>
    <lineage>
        <taxon>Eukaryota</taxon>
        <taxon>Fungi</taxon>
        <taxon>Dikarya</taxon>
        <taxon>Basidiomycota</taxon>
        <taxon>Agaricomycotina</taxon>
        <taxon>Agaricomycetes</taxon>
        <taxon>Agaricomycetidae</taxon>
        <taxon>Agaricales</taxon>
        <taxon>Marasmiineae</taxon>
        <taxon>Mycenaceae</taxon>
        <taxon>Roridomyces</taxon>
    </lineage>
</organism>
<keyword evidence="2" id="KW-1185">Reference proteome</keyword>
<proteinExistence type="predicted"/>
<dbReference type="AlphaFoldDB" id="A0AAD7FN08"/>
<gene>
    <name evidence="1" type="ORF">FB45DRAFT_38469</name>
</gene>
<comment type="caution">
    <text evidence="1">The sequence shown here is derived from an EMBL/GenBank/DDBJ whole genome shotgun (WGS) entry which is preliminary data.</text>
</comment>
<sequence>MLPPELVELIVGYGWDCLSTTNYRHAYAMTQWMLVSRDWLRIVATIVFRDLWITSIPHMHYICGIVIASESNVCQLAGIDNPRKYITENCRSLTVSAYQKHSEEYAAQCAELEEYAGNPNRTLLIQDFVLVRQRLPAWGILPRYVASFIRDYTPNITSLHFVLVDCTPVYHNWDMPIFTPYLTADSYPYTLTDLFITFAYTTPPPALLQDAPRGTFYPPRSRQDMPRLHPFTGVRWLVVRDVHGRHMPMVEPY</sequence>
<dbReference type="Proteomes" id="UP001221142">
    <property type="component" value="Unassembled WGS sequence"/>
</dbReference>
<evidence type="ECO:0000313" key="2">
    <source>
        <dbReference type="Proteomes" id="UP001221142"/>
    </source>
</evidence>
<name>A0AAD7FN08_9AGAR</name>
<evidence type="ECO:0000313" key="1">
    <source>
        <dbReference type="EMBL" id="KAJ7628463.1"/>
    </source>
</evidence>
<protein>
    <submittedName>
        <fullName evidence="1">Uncharacterized protein</fullName>
    </submittedName>
</protein>
<reference evidence="1" key="1">
    <citation type="submission" date="2023-03" db="EMBL/GenBank/DDBJ databases">
        <title>Massive genome expansion in bonnet fungi (Mycena s.s.) driven by repeated elements and novel gene families across ecological guilds.</title>
        <authorList>
            <consortium name="Lawrence Berkeley National Laboratory"/>
            <person name="Harder C.B."/>
            <person name="Miyauchi S."/>
            <person name="Viragh M."/>
            <person name="Kuo A."/>
            <person name="Thoen E."/>
            <person name="Andreopoulos B."/>
            <person name="Lu D."/>
            <person name="Skrede I."/>
            <person name="Drula E."/>
            <person name="Henrissat B."/>
            <person name="Morin E."/>
            <person name="Kohler A."/>
            <person name="Barry K."/>
            <person name="LaButti K."/>
            <person name="Morin E."/>
            <person name="Salamov A."/>
            <person name="Lipzen A."/>
            <person name="Mereny Z."/>
            <person name="Hegedus B."/>
            <person name="Baldrian P."/>
            <person name="Stursova M."/>
            <person name="Weitz H."/>
            <person name="Taylor A."/>
            <person name="Grigoriev I.V."/>
            <person name="Nagy L.G."/>
            <person name="Martin F."/>
            <person name="Kauserud H."/>
        </authorList>
    </citation>
    <scope>NUCLEOTIDE SEQUENCE</scope>
    <source>
        <strain evidence="1">9284</strain>
    </source>
</reference>
<accession>A0AAD7FN08</accession>